<comment type="subcellular location">
    <subcellularLocation>
        <location evidence="1">Nucleus</location>
        <location evidence="1">Nucleolus</location>
    </subcellularLocation>
</comment>
<evidence type="ECO:0000256" key="1">
    <source>
        <dbReference type="ARBA" id="ARBA00004604"/>
    </source>
</evidence>
<feature type="compositionally biased region" description="Gly residues" evidence="3">
    <location>
        <begin position="357"/>
        <end position="370"/>
    </location>
</feature>
<dbReference type="InterPro" id="IPR014810">
    <property type="entry name" value="Fcf2_C"/>
</dbReference>
<evidence type="ECO:0000256" key="3">
    <source>
        <dbReference type="SAM" id="MobiDB-lite"/>
    </source>
</evidence>
<feature type="compositionally biased region" description="Basic residues" evidence="3">
    <location>
        <begin position="227"/>
        <end position="236"/>
    </location>
</feature>
<dbReference type="EMBL" id="CENE01000011">
    <property type="protein sequence ID" value="CEQ41118.1"/>
    <property type="molecule type" value="Genomic_DNA"/>
</dbReference>
<feature type="region of interest" description="Disordered" evidence="3">
    <location>
        <begin position="1"/>
        <end position="185"/>
    </location>
</feature>
<dbReference type="PANTHER" id="PTHR21686">
    <property type="entry name" value="DEOXYNUCLEOTIDYLTRANSFERASE TERMINAL-INTERACTING PROTEIN 2"/>
    <property type="match status" value="1"/>
</dbReference>
<reference evidence="6" key="1">
    <citation type="submission" date="2015-02" db="EMBL/GenBank/DDBJ databases">
        <authorList>
            <person name="Gon?alves P."/>
        </authorList>
    </citation>
    <scope>NUCLEOTIDE SEQUENCE [LARGE SCALE GENOMIC DNA]</scope>
</reference>
<sequence length="377" mass="39833">MAYSVSPVLKPTAQLRQPTESLSSTLVESSSPDHSTSDGAADSSSASSESDSSDDDDDDDDDDESSEDDQDPTAHLQLLLLKAKQAARERAQAGKAKGKRGGEGDGLAGNEEMVLFGDDDEEESDDEDADEEDGGTPKASTSRSSKRSLPSLPPSLVRPLSLPSFSTSSLKGKSRASSSGGVTLAQDLSGVMLEGGVAIVGGEGKGKEVQQGNARGEKWGMAPVPKLSKKQLKANRPHTAGPQWFDMPATPMTPELKRELDALRLRNALDPKRFFKGGAKKERVGEFFQVGHIIPSTTRATTLATPAVAAKRSFVEELLEDEQAKAYAKKKTKEVLAKGMSGRKRQRKGAKGSYAMGMGGRKGGGEAGGGGKRRREG</sequence>
<dbReference type="GO" id="GO:0003723">
    <property type="term" value="F:RNA binding"/>
    <property type="evidence" value="ECO:0007669"/>
    <property type="project" value="TreeGrafter"/>
</dbReference>
<feature type="domain" description="Fcf2 pre-rRNA processing C-terminal" evidence="4">
    <location>
        <begin position="238"/>
        <end position="331"/>
    </location>
</feature>
<evidence type="ECO:0000313" key="5">
    <source>
        <dbReference type="EMBL" id="CEQ41118.1"/>
    </source>
</evidence>
<keyword evidence="6" id="KW-1185">Reference proteome</keyword>
<feature type="compositionally biased region" description="Low complexity" evidence="3">
    <location>
        <begin position="140"/>
        <end position="181"/>
    </location>
</feature>
<feature type="compositionally biased region" description="Low complexity" evidence="3">
    <location>
        <begin position="18"/>
        <end position="50"/>
    </location>
</feature>
<feature type="compositionally biased region" description="Acidic residues" evidence="3">
    <location>
        <begin position="117"/>
        <end position="134"/>
    </location>
</feature>
<organism evidence="5 6">
    <name type="scientific">Sporidiobolus salmonicolor</name>
    <name type="common">Yeast-like fungus</name>
    <name type="synonym">Sporobolomyces salmonicolor</name>
    <dbReference type="NCBI Taxonomy" id="5005"/>
    <lineage>
        <taxon>Eukaryota</taxon>
        <taxon>Fungi</taxon>
        <taxon>Dikarya</taxon>
        <taxon>Basidiomycota</taxon>
        <taxon>Pucciniomycotina</taxon>
        <taxon>Microbotryomycetes</taxon>
        <taxon>Sporidiobolales</taxon>
        <taxon>Sporidiobolaceae</taxon>
        <taxon>Sporobolomyces</taxon>
    </lineage>
</organism>
<feature type="compositionally biased region" description="Acidic residues" evidence="3">
    <location>
        <begin position="51"/>
        <end position="71"/>
    </location>
</feature>
<feature type="region of interest" description="Disordered" evidence="3">
    <location>
        <begin position="329"/>
        <end position="377"/>
    </location>
</feature>
<dbReference type="OrthoDB" id="427886at2759"/>
<feature type="compositionally biased region" description="Basic residues" evidence="3">
    <location>
        <begin position="341"/>
        <end position="350"/>
    </location>
</feature>
<dbReference type="Pfam" id="PF08698">
    <property type="entry name" value="Fcf2"/>
    <property type="match status" value="1"/>
</dbReference>
<protein>
    <submittedName>
        <fullName evidence="5">SPOSA6832_02790-mRNA-1:cds</fullName>
    </submittedName>
</protein>
<evidence type="ECO:0000259" key="4">
    <source>
        <dbReference type="Pfam" id="PF08698"/>
    </source>
</evidence>
<dbReference type="InterPro" id="IPR039883">
    <property type="entry name" value="Fcf2/DNTTIP2"/>
</dbReference>
<feature type="region of interest" description="Disordered" evidence="3">
    <location>
        <begin position="203"/>
        <end position="251"/>
    </location>
</feature>
<dbReference type="Proteomes" id="UP000243876">
    <property type="component" value="Unassembled WGS sequence"/>
</dbReference>
<evidence type="ECO:0000313" key="6">
    <source>
        <dbReference type="Proteomes" id="UP000243876"/>
    </source>
</evidence>
<accession>A0A0D6EMY2</accession>
<name>A0A0D6EMY2_SPOSA</name>
<gene>
    <name evidence="5" type="primary">SPOSA6832_02790</name>
</gene>
<dbReference type="GO" id="GO:0006396">
    <property type="term" value="P:RNA processing"/>
    <property type="evidence" value="ECO:0007669"/>
    <property type="project" value="TreeGrafter"/>
</dbReference>
<proteinExistence type="predicted"/>
<dbReference type="PANTHER" id="PTHR21686:SF12">
    <property type="entry name" value="DEOXYNUCLEOTIDYLTRANSFERASE TERMINAL-INTERACTING PROTEIN 2"/>
    <property type="match status" value="1"/>
</dbReference>
<evidence type="ECO:0000256" key="2">
    <source>
        <dbReference type="ARBA" id="ARBA00023242"/>
    </source>
</evidence>
<dbReference type="GO" id="GO:0005730">
    <property type="term" value="C:nucleolus"/>
    <property type="evidence" value="ECO:0007669"/>
    <property type="project" value="UniProtKB-SubCell"/>
</dbReference>
<dbReference type="AlphaFoldDB" id="A0A0D6EMY2"/>
<keyword evidence="2" id="KW-0539">Nucleus</keyword>